<evidence type="ECO:0000256" key="5">
    <source>
        <dbReference type="ARBA" id="ARBA00022842"/>
    </source>
</evidence>
<accession>A0ABM9EGG3</accession>
<dbReference type="Proteomes" id="UP001153050">
    <property type="component" value="Unassembled WGS sequence"/>
</dbReference>
<keyword evidence="4" id="KW-0479">Metal-binding</keyword>
<dbReference type="InterPro" id="IPR051083">
    <property type="entry name" value="GrpII_Intron_Splice-Mob/Def"/>
</dbReference>
<organism evidence="12 13">
    <name type="scientific">Mesorhizobium escarrei</name>
    <dbReference type="NCBI Taxonomy" id="666018"/>
    <lineage>
        <taxon>Bacteria</taxon>
        <taxon>Pseudomonadati</taxon>
        <taxon>Pseudomonadota</taxon>
        <taxon>Alphaproteobacteria</taxon>
        <taxon>Hyphomicrobiales</taxon>
        <taxon>Phyllobacteriaceae</taxon>
        <taxon>Mesorhizobium</taxon>
    </lineage>
</organism>
<keyword evidence="13" id="KW-1185">Reference proteome</keyword>
<evidence type="ECO:0000256" key="2">
    <source>
        <dbReference type="ARBA" id="ARBA00022679"/>
    </source>
</evidence>
<evidence type="ECO:0000256" key="3">
    <source>
        <dbReference type="ARBA" id="ARBA00022695"/>
    </source>
</evidence>
<dbReference type="Pfam" id="PF08388">
    <property type="entry name" value="GIIM"/>
    <property type="match status" value="1"/>
</dbReference>
<keyword evidence="5" id="KW-0460">Magnesium</keyword>
<dbReference type="Pfam" id="PF00078">
    <property type="entry name" value="RVT_1"/>
    <property type="match status" value="1"/>
</dbReference>
<feature type="region of interest" description="Disordered" evidence="10">
    <location>
        <begin position="1"/>
        <end position="41"/>
    </location>
</feature>
<evidence type="ECO:0000256" key="8">
    <source>
        <dbReference type="ARBA" id="ARBA00034120"/>
    </source>
</evidence>
<proteinExistence type="inferred from homology"/>
<dbReference type="EMBL" id="CAKXZT010000160">
    <property type="protein sequence ID" value="CAH2407941.1"/>
    <property type="molecule type" value="Genomic_DNA"/>
</dbReference>
<dbReference type="PANTHER" id="PTHR34047">
    <property type="entry name" value="NUCLEAR INTRON MATURASE 1, MITOCHONDRIAL-RELATED"/>
    <property type="match status" value="1"/>
</dbReference>
<evidence type="ECO:0000256" key="10">
    <source>
        <dbReference type="SAM" id="MobiDB-lite"/>
    </source>
</evidence>
<dbReference type="GO" id="GO:0003964">
    <property type="term" value="F:RNA-directed DNA polymerase activity"/>
    <property type="evidence" value="ECO:0007669"/>
    <property type="project" value="UniProtKB-KW"/>
</dbReference>
<evidence type="ECO:0000256" key="1">
    <source>
        <dbReference type="ARBA" id="ARBA00012493"/>
    </source>
</evidence>
<reference evidence="12 13" key="1">
    <citation type="submission" date="2022-03" db="EMBL/GenBank/DDBJ databases">
        <authorList>
            <person name="Brunel B."/>
        </authorList>
    </citation>
    <scope>NUCLEOTIDE SEQUENCE [LARGE SCALE GENOMIC DNA]</scope>
    <source>
        <strain evidence="12">STM5069sample</strain>
    </source>
</reference>
<evidence type="ECO:0000259" key="11">
    <source>
        <dbReference type="PROSITE" id="PS50878"/>
    </source>
</evidence>
<comment type="catalytic activity">
    <reaction evidence="9">
        <text>DNA(n) + a 2'-deoxyribonucleoside 5'-triphosphate = DNA(n+1) + diphosphate</text>
        <dbReference type="Rhea" id="RHEA:22508"/>
        <dbReference type="Rhea" id="RHEA-COMP:17339"/>
        <dbReference type="Rhea" id="RHEA-COMP:17340"/>
        <dbReference type="ChEBI" id="CHEBI:33019"/>
        <dbReference type="ChEBI" id="CHEBI:61560"/>
        <dbReference type="ChEBI" id="CHEBI:173112"/>
        <dbReference type="EC" id="2.7.7.49"/>
    </reaction>
</comment>
<sequence length="460" mass="52303">MSGKRQKTQYSLALEPRDRGEAPVSGHQGAEPLVAKSAPESPAWTEQLMETVCSRENLETAWKRVRSNKGGPGVDGMTIDDAKGYLREHWPSIRSRLIEGTYQPQPVKRVEIPKPDGGVRKLGVPCVVDRLIQHALLQVLQEQWDPTFSEHSYGFRPGRSAHQAVAQAQCYIAEGYSYVVDLDLERFFDRVNHDSLMARVAARVSDKRVLKLIRAFLNAGVMEDGLVRPVDEGTPQGGPLSPILSNLLLDDLDKELARRGLRFCRYADDCNIYVRSRRAGERVMASVSRFLTKKLRLKVNEAKSAVARPEERKFLGFSISNDGSERRIAPKALDKFKTLIRDMTRRTRGISLPQLIKELKPYLIGWRGYFGFCQTPRVLTNLEAWIRRRLRMYLWRQWGNGHNRFKELRRRGVPKLRAAVAAGSPTGFWRMSGHPAVQQALRNHYFESLGLPRLHVSAQA</sequence>
<comment type="caution">
    <text evidence="12">The sequence shown here is derived from an EMBL/GenBank/DDBJ whole genome shotgun (WGS) entry which is preliminary data.</text>
</comment>
<keyword evidence="2" id="KW-0808">Transferase</keyword>
<dbReference type="InterPro" id="IPR013597">
    <property type="entry name" value="Mat_intron_G2"/>
</dbReference>
<dbReference type="CDD" id="cd01651">
    <property type="entry name" value="RT_G2_intron"/>
    <property type="match status" value="1"/>
</dbReference>
<protein>
    <recommendedName>
        <fullName evidence="1">RNA-directed DNA polymerase</fullName>
        <ecNumber evidence="1">2.7.7.49</ecNumber>
    </recommendedName>
</protein>
<dbReference type="PANTHER" id="PTHR34047:SF8">
    <property type="entry name" value="PROTEIN YKFC"/>
    <property type="match status" value="1"/>
</dbReference>
<dbReference type="PROSITE" id="PS50878">
    <property type="entry name" value="RT_POL"/>
    <property type="match status" value="1"/>
</dbReference>
<evidence type="ECO:0000256" key="6">
    <source>
        <dbReference type="ARBA" id="ARBA00022918"/>
    </source>
</evidence>
<dbReference type="InterPro" id="IPR030931">
    <property type="entry name" value="Group_II_RT_mat"/>
</dbReference>
<feature type="domain" description="Reverse transcriptase" evidence="11">
    <location>
        <begin position="93"/>
        <end position="319"/>
    </location>
</feature>
<name>A0ABM9EGG3_9HYPH</name>
<dbReference type="NCBIfam" id="TIGR04416">
    <property type="entry name" value="group_II_RT_mat"/>
    <property type="match status" value="1"/>
</dbReference>
<dbReference type="EC" id="2.7.7.49" evidence="1"/>
<evidence type="ECO:0000313" key="12">
    <source>
        <dbReference type="EMBL" id="CAH2407941.1"/>
    </source>
</evidence>
<comment type="similarity">
    <text evidence="8">Belongs to the bacterial reverse transcriptase family.</text>
</comment>
<evidence type="ECO:0000256" key="7">
    <source>
        <dbReference type="ARBA" id="ARBA00023118"/>
    </source>
</evidence>
<keyword evidence="3" id="KW-0548">Nucleotidyltransferase</keyword>
<keyword evidence="6 12" id="KW-0695">RNA-directed DNA polymerase</keyword>
<evidence type="ECO:0000256" key="4">
    <source>
        <dbReference type="ARBA" id="ARBA00022723"/>
    </source>
</evidence>
<dbReference type="InterPro" id="IPR043502">
    <property type="entry name" value="DNA/RNA_pol_sf"/>
</dbReference>
<evidence type="ECO:0000313" key="13">
    <source>
        <dbReference type="Proteomes" id="UP001153050"/>
    </source>
</evidence>
<dbReference type="InterPro" id="IPR000123">
    <property type="entry name" value="Reverse_transcriptase_msDNA"/>
</dbReference>
<gene>
    <name evidence="12" type="ORF">MES5069_620168</name>
</gene>
<dbReference type="SUPFAM" id="SSF56672">
    <property type="entry name" value="DNA/RNA polymerases"/>
    <property type="match status" value="1"/>
</dbReference>
<evidence type="ECO:0000256" key="9">
    <source>
        <dbReference type="ARBA" id="ARBA00048173"/>
    </source>
</evidence>
<dbReference type="InterPro" id="IPR000477">
    <property type="entry name" value="RT_dom"/>
</dbReference>
<dbReference type="PRINTS" id="PR00866">
    <property type="entry name" value="RNADNAPOLMS"/>
</dbReference>
<keyword evidence="7" id="KW-0051">Antiviral defense</keyword>